<name>A0A8S1MGB6_PARPR</name>
<dbReference type="AlphaFoldDB" id="A0A8S1MGB6"/>
<feature type="coiled-coil region" evidence="1">
    <location>
        <begin position="110"/>
        <end position="137"/>
    </location>
</feature>
<reference evidence="2" key="1">
    <citation type="submission" date="2021-01" db="EMBL/GenBank/DDBJ databases">
        <authorList>
            <consortium name="Genoscope - CEA"/>
            <person name="William W."/>
        </authorList>
    </citation>
    <scope>NUCLEOTIDE SEQUENCE</scope>
</reference>
<evidence type="ECO:0000313" key="3">
    <source>
        <dbReference type="Proteomes" id="UP000688137"/>
    </source>
</evidence>
<protein>
    <submittedName>
        <fullName evidence="2">Uncharacterized protein</fullName>
    </submittedName>
</protein>
<organism evidence="2 3">
    <name type="scientific">Paramecium primaurelia</name>
    <dbReference type="NCBI Taxonomy" id="5886"/>
    <lineage>
        <taxon>Eukaryota</taxon>
        <taxon>Sar</taxon>
        <taxon>Alveolata</taxon>
        <taxon>Ciliophora</taxon>
        <taxon>Intramacronucleata</taxon>
        <taxon>Oligohymenophorea</taxon>
        <taxon>Peniculida</taxon>
        <taxon>Parameciidae</taxon>
        <taxon>Paramecium</taxon>
    </lineage>
</organism>
<sequence>MLSDIKQFEQEHKEEMKLLQQKYEQKIDLLSQKIEILQKELEVKDNIFSDLKNRSIQNNEEVKIQKTEQDADVVQDFGATIQKFHKQKEKELMKIKKNYQKELIHNQKLLRKKDATIEQLQQEISQYKQAASQNMDNQKILLLSKLIDLANEINKQL</sequence>
<accession>A0A8S1MGB6</accession>
<dbReference type="EMBL" id="CAJJDM010000055">
    <property type="protein sequence ID" value="CAD8075706.1"/>
    <property type="molecule type" value="Genomic_DNA"/>
</dbReference>
<feature type="coiled-coil region" evidence="1">
    <location>
        <begin position="5"/>
        <end position="54"/>
    </location>
</feature>
<dbReference type="Proteomes" id="UP000688137">
    <property type="component" value="Unassembled WGS sequence"/>
</dbReference>
<keyword evidence="1" id="KW-0175">Coiled coil</keyword>
<comment type="caution">
    <text evidence="2">The sequence shown here is derived from an EMBL/GenBank/DDBJ whole genome shotgun (WGS) entry which is preliminary data.</text>
</comment>
<proteinExistence type="predicted"/>
<evidence type="ECO:0000256" key="1">
    <source>
        <dbReference type="SAM" id="Coils"/>
    </source>
</evidence>
<evidence type="ECO:0000313" key="2">
    <source>
        <dbReference type="EMBL" id="CAD8075706.1"/>
    </source>
</evidence>
<gene>
    <name evidence="2" type="ORF">PPRIM_AZ9-3.1.T0550012</name>
</gene>
<keyword evidence="3" id="KW-1185">Reference proteome</keyword>